<dbReference type="SUPFAM" id="SSF51735">
    <property type="entry name" value="NAD(P)-binding Rossmann-fold domains"/>
    <property type="match status" value="1"/>
</dbReference>
<evidence type="ECO:0000256" key="1">
    <source>
        <dbReference type="SAM" id="MobiDB-lite"/>
    </source>
</evidence>
<proteinExistence type="predicted"/>
<protein>
    <submittedName>
        <fullName evidence="2">Uncharacterized protein</fullName>
    </submittedName>
</protein>
<organism evidence="2 3">
    <name type="scientific">Prauserella rugosa</name>
    <dbReference type="NCBI Taxonomy" id="43354"/>
    <lineage>
        <taxon>Bacteria</taxon>
        <taxon>Bacillati</taxon>
        <taxon>Actinomycetota</taxon>
        <taxon>Actinomycetes</taxon>
        <taxon>Pseudonocardiales</taxon>
        <taxon>Pseudonocardiaceae</taxon>
        <taxon>Prauserella</taxon>
    </lineage>
</organism>
<evidence type="ECO:0000313" key="3">
    <source>
        <dbReference type="Proteomes" id="UP000317303"/>
    </source>
</evidence>
<reference evidence="2 3" key="1">
    <citation type="submission" date="2019-07" db="EMBL/GenBank/DDBJ databases">
        <title>R&amp;d 2014.</title>
        <authorList>
            <person name="Klenk H.-P."/>
        </authorList>
    </citation>
    <scope>NUCLEOTIDE SEQUENCE [LARGE SCALE GENOMIC DNA]</scope>
    <source>
        <strain evidence="2 3">DSM 43194</strain>
    </source>
</reference>
<dbReference type="RefSeq" id="WP_030531391.1">
    <property type="nucleotide sequence ID" value="NZ_JOIJ01000004.1"/>
</dbReference>
<dbReference type="Gene3D" id="3.40.50.720">
    <property type="entry name" value="NAD(P)-binding Rossmann-like Domain"/>
    <property type="match status" value="1"/>
</dbReference>
<accession>A0A660CM61</accession>
<gene>
    <name evidence="2" type="ORF">JD82_04623</name>
</gene>
<name>A0A660CM61_9PSEU</name>
<feature type="region of interest" description="Disordered" evidence="1">
    <location>
        <begin position="71"/>
        <end position="107"/>
    </location>
</feature>
<comment type="caution">
    <text evidence="2">The sequence shown here is derived from an EMBL/GenBank/DDBJ whole genome shotgun (WGS) entry which is preliminary data.</text>
</comment>
<dbReference type="InterPro" id="IPR036291">
    <property type="entry name" value="NAD(P)-bd_dom_sf"/>
</dbReference>
<keyword evidence="3" id="KW-1185">Reference proteome</keyword>
<evidence type="ECO:0000313" key="2">
    <source>
        <dbReference type="EMBL" id="TWH22733.1"/>
    </source>
</evidence>
<dbReference type="EMBL" id="VLJV01000001">
    <property type="protein sequence ID" value="TWH22733.1"/>
    <property type="molecule type" value="Genomic_DNA"/>
</dbReference>
<sequence length="107" mass="11609">MLMKVLAKELAPHDIRVNTVHPTAVATDMILNESLYRLFAPDVDNPTRADFEKAAQDLNALPVVTLETGGRHRAGAAPGFRPWPLHHRLHAPGRGGHQPVSPASAAR</sequence>
<dbReference type="AlphaFoldDB" id="A0A660CM61"/>
<dbReference type="Proteomes" id="UP000317303">
    <property type="component" value="Unassembled WGS sequence"/>
</dbReference>